<dbReference type="InterPro" id="IPR029039">
    <property type="entry name" value="Flavoprotein-like_sf"/>
</dbReference>
<evidence type="ECO:0000313" key="3">
    <source>
        <dbReference type="Proteomes" id="UP000675781"/>
    </source>
</evidence>
<dbReference type="Pfam" id="PF03358">
    <property type="entry name" value="FMN_red"/>
    <property type="match status" value="1"/>
</dbReference>
<comment type="caution">
    <text evidence="2">The sequence shown here is derived from an EMBL/GenBank/DDBJ whole genome shotgun (WGS) entry which is preliminary data.</text>
</comment>
<feature type="domain" description="NADPH-dependent FMN reductase-like" evidence="1">
    <location>
        <begin position="7"/>
        <end position="140"/>
    </location>
</feature>
<sequence>MSDEPYRLAVILGSVREGRFGPRVADWLREEVIDRRTDLVADHLDLAKFQLPHNLDGSGDTTEFCERLGRADAFVVITPEYNHGFPGGLKTAIDTARPEWAGKPAALVSYGGVAGGLRSVEMLRLVLTELQVATIRRALSFHPLSLI</sequence>
<feature type="non-terminal residue" evidence="2">
    <location>
        <position position="147"/>
    </location>
</feature>
<dbReference type="AlphaFoldDB" id="A0A941IVJ5"/>
<proteinExistence type="predicted"/>
<gene>
    <name evidence="2" type="ORF">KDL01_39900</name>
</gene>
<evidence type="ECO:0000313" key="2">
    <source>
        <dbReference type="EMBL" id="MBR7839488.1"/>
    </source>
</evidence>
<dbReference type="GO" id="GO:0016491">
    <property type="term" value="F:oxidoreductase activity"/>
    <property type="evidence" value="ECO:0007669"/>
    <property type="project" value="InterPro"/>
</dbReference>
<dbReference type="EMBL" id="JAGSOG010000461">
    <property type="protein sequence ID" value="MBR7839488.1"/>
    <property type="molecule type" value="Genomic_DNA"/>
</dbReference>
<dbReference type="SUPFAM" id="SSF52218">
    <property type="entry name" value="Flavoproteins"/>
    <property type="match status" value="1"/>
</dbReference>
<dbReference type="GO" id="GO:0010181">
    <property type="term" value="F:FMN binding"/>
    <property type="evidence" value="ECO:0007669"/>
    <property type="project" value="TreeGrafter"/>
</dbReference>
<keyword evidence="3" id="KW-1185">Reference proteome</keyword>
<name>A0A941IVJ5_9ACTN</name>
<evidence type="ECO:0000259" key="1">
    <source>
        <dbReference type="Pfam" id="PF03358"/>
    </source>
</evidence>
<accession>A0A941IVJ5</accession>
<dbReference type="Proteomes" id="UP000675781">
    <property type="component" value="Unassembled WGS sequence"/>
</dbReference>
<dbReference type="PANTHER" id="PTHR30543">
    <property type="entry name" value="CHROMATE REDUCTASE"/>
    <property type="match status" value="1"/>
</dbReference>
<protein>
    <submittedName>
        <fullName evidence="2">NAD(P)H-dependent oxidoreductase</fullName>
    </submittedName>
</protein>
<dbReference type="RefSeq" id="WP_212533919.1">
    <property type="nucleotide sequence ID" value="NZ_JAGSOG010000461.1"/>
</dbReference>
<dbReference type="InterPro" id="IPR050712">
    <property type="entry name" value="NAD(P)H-dep_reductase"/>
</dbReference>
<dbReference type="Gene3D" id="3.40.50.360">
    <property type="match status" value="1"/>
</dbReference>
<dbReference type="GO" id="GO:0005829">
    <property type="term" value="C:cytosol"/>
    <property type="evidence" value="ECO:0007669"/>
    <property type="project" value="TreeGrafter"/>
</dbReference>
<dbReference type="InterPro" id="IPR005025">
    <property type="entry name" value="FMN_Rdtase-like_dom"/>
</dbReference>
<organism evidence="2 3">
    <name type="scientific">Actinospica durhamensis</name>
    <dbReference type="NCBI Taxonomy" id="1508375"/>
    <lineage>
        <taxon>Bacteria</taxon>
        <taxon>Bacillati</taxon>
        <taxon>Actinomycetota</taxon>
        <taxon>Actinomycetes</taxon>
        <taxon>Catenulisporales</taxon>
        <taxon>Actinospicaceae</taxon>
        <taxon>Actinospica</taxon>
    </lineage>
</organism>
<dbReference type="PANTHER" id="PTHR30543:SF21">
    <property type="entry name" value="NAD(P)H-DEPENDENT FMN REDUCTASE LOT6"/>
    <property type="match status" value="1"/>
</dbReference>
<reference evidence="2" key="1">
    <citation type="submission" date="2021-04" db="EMBL/GenBank/DDBJ databases">
        <title>Genome based classification of Actinospica acidithermotolerans sp. nov., an actinobacterium isolated from an Indonesian hot spring.</title>
        <authorList>
            <person name="Kusuma A.B."/>
            <person name="Putra K.E."/>
            <person name="Nafisah S."/>
            <person name="Loh J."/>
            <person name="Nouioui I."/>
            <person name="Goodfellow M."/>
        </authorList>
    </citation>
    <scope>NUCLEOTIDE SEQUENCE</scope>
    <source>
        <strain evidence="2">CSCA 57</strain>
    </source>
</reference>